<sequence length="206" mass="22261">MLFYLPAVESGDTATKPSTLIPCDTTSATATTTTKTTSKKNITLTTLQVTQTNIPLKEHVSYSKETQTQPLGREASKLFSTIMAHLNKTNQQYQYADQSPMSDFSASAPQVVPITQSNIESNAVPWSWGSLITAMVSMLCCFATGIVATVMAVLSYVDHSTNQFERSKVKRLAAYGLAIAGFVIGAIIIIGVIIGLLVGVHQNYIY</sequence>
<evidence type="ECO:0008006" key="4">
    <source>
        <dbReference type="Google" id="ProtNLM"/>
    </source>
</evidence>
<dbReference type="EMBL" id="JAODUP010001045">
    <property type="protein sequence ID" value="KAK2141770.1"/>
    <property type="molecule type" value="Genomic_DNA"/>
</dbReference>
<reference evidence="2" key="1">
    <citation type="journal article" date="2023" name="Mol. Biol. Evol.">
        <title>Third-Generation Sequencing Reveals the Adaptive Role of the Epigenome in Three Deep-Sea Polychaetes.</title>
        <authorList>
            <person name="Perez M."/>
            <person name="Aroh O."/>
            <person name="Sun Y."/>
            <person name="Lan Y."/>
            <person name="Juniper S.K."/>
            <person name="Young C.R."/>
            <person name="Angers B."/>
            <person name="Qian P.Y."/>
        </authorList>
    </citation>
    <scope>NUCLEOTIDE SEQUENCE</scope>
    <source>
        <strain evidence="2">P08H-3</strain>
    </source>
</reference>
<feature type="transmembrane region" description="Helical" evidence="1">
    <location>
        <begin position="175"/>
        <end position="200"/>
    </location>
</feature>
<proteinExistence type="predicted"/>
<keyword evidence="1" id="KW-0812">Transmembrane</keyword>
<comment type="caution">
    <text evidence="2">The sequence shown here is derived from an EMBL/GenBank/DDBJ whole genome shotgun (WGS) entry which is preliminary data.</text>
</comment>
<dbReference type="Pfam" id="PF11540">
    <property type="entry name" value="Dynein_IC2"/>
    <property type="match status" value="1"/>
</dbReference>
<accession>A0AAD9IXA7</accession>
<dbReference type="InterPro" id="IPR025956">
    <property type="entry name" value="DYNC1I1/DYNC1I2"/>
</dbReference>
<protein>
    <recommendedName>
        <fullName evidence="4">DUF4190 domain-containing protein</fullName>
    </recommendedName>
</protein>
<keyword evidence="3" id="KW-1185">Reference proteome</keyword>
<dbReference type="GO" id="GO:0007018">
    <property type="term" value="P:microtubule-based movement"/>
    <property type="evidence" value="ECO:0007669"/>
    <property type="project" value="InterPro"/>
</dbReference>
<evidence type="ECO:0000313" key="2">
    <source>
        <dbReference type="EMBL" id="KAK2141770.1"/>
    </source>
</evidence>
<keyword evidence="1" id="KW-0472">Membrane</keyword>
<dbReference type="Proteomes" id="UP001208570">
    <property type="component" value="Unassembled WGS sequence"/>
</dbReference>
<dbReference type="GO" id="GO:0005868">
    <property type="term" value="C:cytoplasmic dynein complex"/>
    <property type="evidence" value="ECO:0007669"/>
    <property type="project" value="InterPro"/>
</dbReference>
<name>A0AAD9IXA7_9ANNE</name>
<organism evidence="2 3">
    <name type="scientific">Paralvinella palmiformis</name>
    <dbReference type="NCBI Taxonomy" id="53620"/>
    <lineage>
        <taxon>Eukaryota</taxon>
        <taxon>Metazoa</taxon>
        <taxon>Spiralia</taxon>
        <taxon>Lophotrochozoa</taxon>
        <taxon>Annelida</taxon>
        <taxon>Polychaeta</taxon>
        <taxon>Sedentaria</taxon>
        <taxon>Canalipalpata</taxon>
        <taxon>Terebellida</taxon>
        <taxon>Terebelliformia</taxon>
        <taxon>Alvinellidae</taxon>
        <taxon>Paralvinella</taxon>
    </lineage>
</organism>
<feature type="transmembrane region" description="Helical" evidence="1">
    <location>
        <begin position="126"/>
        <end position="154"/>
    </location>
</feature>
<keyword evidence="1" id="KW-1133">Transmembrane helix</keyword>
<evidence type="ECO:0000256" key="1">
    <source>
        <dbReference type="SAM" id="Phobius"/>
    </source>
</evidence>
<dbReference type="AlphaFoldDB" id="A0AAD9IXA7"/>
<evidence type="ECO:0000313" key="3">
    <source>
        <dbReference type="Proteomes" id="UP001208570"/>
    </source>
</evidence>
<gene>
    <name evidence="2" type="ORF">LSH36_1045g00045</name>
</gene>